<evidence type="ECO:0000256" key="6">
    <source>
        <dbReference type="ARBA" id="ARBA00023002"/>
    </source>
</evidence>
<dbReference type="PANTHER" id="PTHR24305:SF166">
    <property type="entry name" value="CYTOCHROME P450 12A4, MITOCHONDRIAL-RELATED"/>
    <property type="match status" value="1"/>
</dbReference>
<comment type="cofactor">
    <cofactor evidence="1 9">
        <name>heme</name>
        <dbReference type="ChEBI" id="CHEBI:30413"/>
    </cofactor>
</comment>
<accession>A0A8E2AU72</accession>
<evidence type="ECO:0000256" key="3">
    <source>
        <dbReference type="ARBA" id="ARBA00010617"/>
    </source>
</evidence>
<dbReference type="InterPro" id="IPR017972">
    <property type="entry name" value="Cyt_P450_CS"/>
</dbReference>
<evidence type="ECO:0000256" key="5">
    <source>
        <dbReference type="ARBA" id="ARBA00022723"/>
    </source>
</evidence>
<dbReference type="Pfam" id="PF00067">
    <property type="entry name" value="p450"/>
    <property type="match status" value="1"/>
</dbReference>
<dbReference type="OrthoDB" id="1470350at2759"/>
<evidence type="ECO:0000313" key="12">
    <source>
        <dbReference type="EMBL" id="OCH86767.1"/>
    </source>
</evidence>
<dbReference type="GO" id="GO:0016705">
    <property type="term" value="F:oxidoreductase activity, acting on paired donors, with incorporation or reduction of molecular oxygen"/>
    <property type="evidence" value="ECO:0007669"/>
    <property type="project" value="InterPro"/>
</dbReference>
<dbReference type="GO" id="GO:0005506">
    <property type="term" value="F:iron ion binding"/>
    <property type="evidence" value="ECO:0007669"/>
    <property type="project" value="InterPro"/>
</dbReference>
<evidence type="ECO:0000256" key="2">
    <source>
        <dbReference type="ARBA" id="ARBA00005179"/>
    </source>
</evidence>
<evidence type="ECO:0000256" key="8">
    <source>
        <dbReference type="ARBA" id="ARBA00023033"/>
    </source>
</evidence>
<organism evidence="12 13">
    <name type="scientific">Obba rivulosa</name>
    <dbReference type="NCBI Taxonomy" id="1052685"/>
    <lineage>
        <taxon>Eukaryota</taxon>
        <taxon>Fungi</taxon>
        <taxon>Dikarya</taxon>
        <taxon>Basidiomycota</taxon>
        <taxon>Agaricomycotina</taxon>
        <taxon>Agaricomycetes</taxon>
        <taxon>Polyporales</taxon>
        <taxon>Gelatoporiaceae</taxon>
        <taxon>Obba</taxon>
    </lineage>
</organism>
<keyword evidence="4 9" id="KW-0349">Heme</keyword>
<dbReference type="Proteomes" id="UP000250043">
    <property type="component" value="Unassembled WGS sequence"/>
</dbReference>
<feature type="binding site" description="axial binding residue" evidence="9">
    <location>
        <position position="454"/>
    </location>
    <ligand>
        <name>heme</name>
        <dbReference type="ChEBI" id="CHEBI:30413"/>
    </ligand>
    <ligandPart>
        <name>Fe</name>
        <dbReference type="ChEBI" id="CHEBI:18248"/>
    </ligandPart>
</feature>
<evidence type="ECO:0000256" key="7">
    <source>
        <dbReference type="ARBA" id="ARBA00023004"/>
    </source>
</evidence>
<keyword evidence="5 9" id="KW-0479">Metal-binding</keyword>
<feature type="transmembrane region" description="Helical" evidence="11">
    <location>
        <begin position="44"/>
        <end position="67"/>
    </location>
</feature>
<dbReference type="EMBL" id="KV722513">
    <property type="protein sequence ID" value="OCH86767.1"/>
    <property type="molecule type" value="Genomic_DNA"/>
</dbReference>
<feature type="transmembrane region" description="Helical" evidence="11">
    <location>
        <begin position="79"/>
        <end position="99"/>
    </location>
</feature>
<dbReference type="PRINTS" id="PR00385">
    <property type="entry name" value="P450"/>
</dbReference>
<dbReference type="PRINTS" id="PR00463">
    <property type="entry name" value="EP450I"/>
</dbReference>
<evidence type="ECO:0000256" key="4">
    <source>
        <dbReference type="ARBA" id="ARBA00022617"/>
    </source>
</evidence>
<feature type="non-terminal residue" evidence="12">
    <location>
        <position position="516"/>
    </location>
</feature>
<proteinExistence type="inferred from homology"/>
<gene>
    <name evidence="12" type="ORF">OBBRIDRAFT_796881</name>
</gene>
<protein>
    <submittedName>
        <fullName evidence="12">Cytochrome P450</fullName>
    </submittedName>
</protein>
<reference evidence="12 13" key="1">
    <citation type="submission" date="2016-07" db="EMBL/GenBank/DDBJ databases">
        <title>Draft genome of the white-rot fungus Obba rivulosa 3A-2.</title>
        <authorList>
            <consortium name="DOE Joint Genome Institute"/>
            <person name="Miettinen O."/>
            <person name="Riley R."/>
            <person name="Acob R."/>
            <person name="Barry K."/>
            <person name="Cullen D."/>
            <person name="De Vries R."/>
            <person name="Hainaut M."/>
            <person name="Hatakka A."/>
            <person name="Henrissat B."/>
            <person name="Hilden K."/>
            <person name="Kuo R."/>
            <person name="Labutti K."/>
            <person name="Lipzen A."/>
            <person name="Makela M.R."/>
            <person name="Sandor L."/>
            <person name="Spatafora J.W."/>
            <person name="Grigoriev I.V."/>
            <person name="Hibbett D.S."/>
        </authorList>
    </citation>
    <scope>NUCLEOTIDE SEQUENCE [LARGE SCALE GENOMIC DNA]</scope>
    <source>
        <strain evidence="12 13">3A-2</strain>
    </source>
</reference>
<evidence type="ECO:0000313" key="13">
    <source>
        <dbReference type="Proteomes" id="UP000250043"/>
    </source>
</evidence>
<evidence type="ECO:0000256" key="10">
    <source>
        <dbReference type="RuleBase" id="RU000461"/>
    </source>
</evidence>
<dbReference type="InterPro" id="IPR050121">
    <property type="entry name" value="Cytochrome_P450_monoxygenase"/>
</dbReference>
<comment type="pathway">
    <text evidence="2">Secondary metabolite biosynthesis.</text>
</comment>
<dbReference type="InterPro" id="IPR001128">
    <property type="entry name" value="Cyt_P450"/>
</dbReference>
<dbReference type="InterPro" id="IPR036396">
    <property type="entry name" value="Cyt_P450_sf"/>
</dbReference>
<sequence length="516" mass="57254">STIKMWTSTVLAGVAVLAATLVLRFVSGLKSVSYLPGFRCVFSPLSILGVILPTGYFNPGINWYWLWRKRVYEYYGSRTIASVSLFGVPIIFTASADVARQVLVGNSAKFYKSPKSQAGTRLWGENVISSNFDVYKRHRRIVGPAFSGPTYAFVARETAYLYSEMIDGENWYKQKQVTVESINKYLSKFALGIISRCGFGLPFPWVDNSDDHEMSFEKALTIVIEGFIIRLAAPRWAYKLPIKRLQEVDEGYNQLAASLQSLIAAKKAELASDTQGSGSFGNDLFTRLVSAAEAEGKNGLDDGELIGNVFSFMFAGHETTGHTLSATLALLALHQDEQDKALKQIQEVLSDGRAPTFDDISKLDKVAACFEEAARFFPAGFILQRDTTEHVVLNLSEDSNRTLAIPPGVTIVVDMVGIHHDPKLFPDPERFDPSRWYGVQDSELSFFGFGPRACIGRKFALTEGVCLLSLLLRDWKVDVNLRAGETVVQWRERVLQGGMVGLAFGVHDVPLVLTRR</sequence>
<keyword evidence="11" id="KW-0812">Transmembrane</keyword>
<dbReference type="InterPro" id="IPR002401">
    <property type="entry name" value="Cyt_P450_E_grp-I"/>
</dbReference>
<name>A0A8E2AU72_9APHY</name>
<keyword evidence="11" id="KW-0472">Membrane</keyword>
<dbReference type="GO" id="GO:0020037">
    <property type="term" value="F:heme binding"/>
    <property type="evidence" value="ECO:0007669"/>
    <property type="project" value="InterPro"/>
</dbReference>
<evidence type="ECO:0000256" key="11">
    <source>
        <dbReference type="SAM" id="Phobius"/>
    </source>
</evidence>
<keyword evidence="6 10" id="KW-0560">Oxidoreductase</keyword>
<dbReference type="AlphaFoldDB" id="A0A8E2AU72"/>
<dbReference type="GO" id="GO:0004497">
    <property type="term" value="F:monooxygenase activity"/>
    <property type="evidence" value="ECO:0007669"/>
    <property type="project" value="UniProtKB-KW"/>
</dbReference>
<comment type="similarity">
    <text evidence="3 10">Belongs to the cytochrome P450 family.</text>
</comment>
<keyword evidence="7 9" id="KW-0408">Iron</keyword>
<keyword evidence="11" id="KW-1133">Transmembrane helix</keyword>
<keyword evidence="13" id="KW-1185">Reference proteome</keyword>
<dbReference type="PROSITE" id="PS00086">
    <property type="entry name" value="CYTOCHROME_P450"/>
    <property type="match status" value="1"/>
</dbReference>
<keyword evidence="8 10" id="KW-0503">Monooxygenase</keyword>
<dbReference type="PANTHER" id="PTHR24305">
    <property type="entry name" value="CYTOCHROME P450"/>
    <property type="match status" value="1"/>
</dbReference>
<evidence type="ECO:0000256" key="9">
    <source>
        <dbReference type="PIRSR" id="PIRSR602401-1"/>
    </source>
</evidence>
<dbReference type="SUPFAM" id="SSF48264">
    <property type="entry name" value="Cytochrome P450"/>
    <property type="match status" value="1"/>
</dbReference>
<evidence type="ECO:0000256" key="1">
    <source>
        <dbReference type="ARBA" id="ARBA00001971"/>
    </source>
</evidence>
<dbReference type="Gene3D" id="1.10.630.10">
    <property type="entry name" value="Cytochrome P450"/>
    <property type="match status" value="1"/>
</dbReference>